<dbReference type="EMBL" id="NCBC01000530">
    <property type="protein sequence ID" value="OYV74670.1"/>
    <property type="molecule type" value="Genomic_DNA"/>
</dbReference>
<dbReference type="InterPro" id="IPR050194">
    <property type="entry name" value="Glycosyltransferase_grp1"/>
</dbReference>
<dbReference type="PANTHER" id="PTHR45947:SF3">
    <property type="entry name" value="SULFOQUINOVOSYL TRANSFERASE SQD2"/>
    <property type="match status" value="1"/>
</dbReference>
<gene>
    <name evidence="2" type="ORF">B7Z70_11590</name>
</gene>
<dbReference type="PANTHER" id="PTHR45947">
    <property type="entry name" value="SULFOQUINOVOSYL TRANSFERASE SQD2"/>
    <property type="match status" value="1"/>
</dbReference>
<evidence type="ECO:0000259" key="1">
    <source>
        <dbReference type="Pfam" id="PF13439"/>
    </source>
</evidence>
<dbReference type="SUPFAM" id="SSF53756">
    <property type="entry name" value="UDP-Glycosyltransferase/glycogen phosphorylase"/>
    <property type="match status" value="1"/>
</dbReference>
<dbReference type="InterPro" id="IPR028098">
    <property type="entry name" value="Glyco_trans_4-like_N"/>
</dbReference>
<proteinExistence type="predicted"/>
<feature type="domain" description="Glycosyltransferase subfamily 4-like N-terminal" evidence="1">
    <location>
        <begin position="4"/>
        <end position="108"/>
    </location>
</feature>
<dbReference type="AlphaFoldDB" id="A0A257SQG7"/>
<accession>A0A257SQG7</accession>
<keyword evidence="2" id="KW-0808">Transferase</keyword>
<name>A0A257SQG7_9PROT</name>
<comment type="caution">
    <text evidence="2">The sequence shown here is derived from an EMBL/GenBank/DDBJ whole genome shotgun (WGS) entry which is preliminary data.</text>
</comment>
<protein>
    <submittedName>
        <fullName evidence="2">Glycosyl transferase family 1</fullName>
    </submittedName>
</protein>
<dbReference type="Pfam" id="PF13692">
    <property type="entry name" value="Glyco_trans_1_4"/>
    <property type="match status" value="1"/>
</dbReference>
<evidence type="ECO:0000313" key="3">
    <source>
        <dbReference type="Proteomes" id="UP000216779"/>
    </source>
</evidence>
<dbReference type="Gene3D" id="3.40.50.2000">
    <property type="entry name" value="Glycogen Phosphorylase B"/>
    <property type="match status" value="2"/>
</dbReference>
<organism evidence="2 3">
    <name type="scientific">Acidithiobacillus ferrivorans</name>
    <dbReference type="NCBI Taxonomy" id="160808"/>
    <lineage>
        <taxon>Bacteria</taxon>
        <taxon>Pseudomonadati</taxon>
        <taxon>Pseudomonadota</taxon>
        <taxon>Acidithiobacillia</taxon>
        <taxon>Acidithiobacillales</taxon>
        <taxon>Acidithiobacillaceae</taxon>
        <taxon>Acidithiobacillus</taxon>
    </lineage>
</organism>
<sequence length="302" mass="33153">MLHPGQFRNSADPGGVRAVQSALRHTRPDWVLGSFSKEYWPLALLSRAQGVPLALFRHMDLRLRPSTRWLLSRWPLRLFAISAYLRGRLIAQGLPEGRVEVLPNPLHLADFQRDAVARAERRQALGLRKGDFLVAFVGAWHRGKGVFLLADAIDAAHAQDARVQGLWIGGGAHETELRARLADRPWQHVMGWQERVTPWYSVMDALALPSIEPDTFGRVCLEAQACATPVLGAAMGGIPESFADGVTGLLLPPGNSDAWRDALLRLVGDATLRRQLAAAGPAHAERFDADAIARDFLAALGR</sequence>
<dbReference type="Proteomes" id="UP000216779">
    <property type="component" value="Unassembled WGS sequence"/>
</dbReference>
<dbReference type="Pfam" id="PF13439">
    <property type="entry name" value="Glyco_transf_4"/>
    <property type="match status" value="1"/>
</dbReference>
<reference evidence="2 3" key="1">
    <citation type="submission" date="2017-03" db="EMBL/GenBank/DDBJ databases">
        <title>Lifting the veil on microbial sulfur biogeochemistry in mining wastewaters.</title>
        <authorList>
            <person name="Kantor R.S."/>
            <person name="Colenbrander Nelson T."/>
            <person name="Marshall S."/>
            <person name="Bennett D."/>
            <person name="Apte S."/>
            <person name="Camacho D."/>
            <person name="Thomas B.C."/>
            <person name="Warren L.A."/>
            <person name="Banfield J.F."/>
        </authorList>
    </citation>
    <scope>NUCLEOTIDE SEQUENCE [LARGE SCALE GENOMIC DNA]</scope>
    <source>
        <strain evidence="2">21-59-9</strain>
    </source>
</reference>
<dbReference type="CDD" id="cd03801">
    <property type="entry name" value="GT4_PimA-like"/>
    <property type="match status" value="1"/>
</dbReference>
<dbReference type="GO" id="GO:0016757">
    <property type="term" value="F:glycosyltransferase activity"/>
    <property type="evidence" value="ECO:0007669"/>
    <property type="project" value="UniProtKB-ARBA"/>
</dbReference>
<evidence type="ECO:0000313" key="2">
    <source>
        <dbReference type="EMBL" id="OYV74670.1"/>
    </source>
</evidence>